<organism evidence="2 3">
    <name type="scientific">Blastocystis sp. subtype 1 (strain ATCC 50177 / NandII)</name>
    <dbReference type="NCBI Taxonomy" id="478820"/>
    <lineage>
        <taxon>Eukaryota</taxon>
        <taxon>Sar</taxon>
        <taxon>Stramenopiles</taxon>
        <taxon>Bigyra</taxon>
        <taxon>Opalozoa</taxon>
        <taxon>Opalinata</taxon>
        <taxon>Blastocystidae</taxon>
        <taxon>Blastocystis</taxon>
    </lineage>
</organism>
<evidence type="ECO:0000256" key="1">
    <source>
        <dbReference type="SAM" id="SignalP"/>
    </source>
</evidence>
<comment type="caution">
    <text evidence="2">The sequence shown here is derived from an EMBL/GenBank/DDBJ whole genome shotgun (WGS) entry which is preliminary data.</text>
</comment>
<dbReference type="EMBL" id="LXWW01000025">
    <property type="protein sequence ID" value="OAO17555.1"/>
    <property type="molecule type" value="Genomic_DNA"/>
</dbReference>
<gene>
    <name evidence="2" type="ORF">AV274_0694</name>
</gene>
<protein>
    <submittedName>
        <fullName evidence="2">Uncharacterized protein</fullName>
    </submittedName>
</protein>
<feature type="chain" id="PRO_5008274676" evidence="1">
    <location>
        <begin position="20"/>
        <end position="389"/>
    </location>
</feature>
<dbReference type="AlphaFoldDB" id="A0A196SKH1"/>
<feature type="signal peptide" evidence="1">
    <location>
        <begin position="1"/>
        <end position="19"/>
    </location>
</feature>
<evidence type="ECO:0000313" key="2">
    <source>
        <dbReference type="EMBL" id="OAO17555.1"/>
    </source>
</evidence>
<proteinExistence type="predicted"/>
<keyword evidence="3" id="KW-1185">Reference proteome</keyword>
<dbReference type="Proteomes" id="UP000078348">
    <property type="component" value="Unassembled WGS sequence"/>
</dbReference>
<accession>A0A196SKH1</accession>
<evidence type="ECO:0000313" key="3">
    <source>
        <dbReference type="Proteomes" id="UP000078348"/>
    </source>
</evidence>
<keyword evidence="1" id="KW-0732">Signal</keyword>
<reference evidence="2 3" key="1">
    <citation type="submission" date="2016-05" db="EMBL/GenBank/DDBJ databases">
        <title>Nuclear genome of Blastocystis sp. subtype 1 NandII.</title>
        <authorList>
            <person name="Gentekaki E."/>
            <person name="Curtis B."/>
            <person name="Stairs C."/>
            <person name="Eme L."/>
            <person name="Herman E."/>
            <person name="Klimes V."/>
            <person name="Arias M.C."/>
            <person name="Elias M."/>
            <person name="Hilliou F."/>
            <person name="Klute M."/>
            <person name="Malik S.-B."/>
            <person name="Pightling A."/>
            <person name="Rachubinski R."/>
            <person name="Salas D."/>
            <person name="Schlacht A."/>
            <person name="Suga H."/>
            <person name="Archibald J."/>
            <person name="Ball S.G."/>
            <person name="Clark G."/>
            <person name="Dacks J."/>
            <person name="Van Der Giezen M."/>
            <person name="Tsaousis A."/>
            <person name="Roger A."/>
        </authorList>
    </citation>
    <scope>NUCLEOTIDE SEQUENCE [LARGE SCALE GENOMIC DNA]</scope>
    <source>
        <strain evidence="3">ATCC 50177 / NandII</strain>
    </source>
</reference>
<name>A0A196SKH1_BLAHN</name>
<sequence>MYFVYCILLLSGSLFLLFSQQDDDVRFSVIPSEQVFFTVRRREVARSTLAPPIVVSSPSQWNANAVSPLSHSIMHPLNRSAVPPVNRSTIPPPTHSTTPSLFHSTIPPPSHSAVPPAKQAAASAHYQLVMCITAEHKSISVILRNALTLFHFLQQQYSFKGVLFTNSPSLIRYATSLNVDVITSYKTNPYHLPLVNTLLLTISQRYSASYYGYMNSDILLNPKVFAGLDIITQAVKEQQIPSPVEVASRVVEMPVASLSTQFAKSLDFAPILRRYKKQLKYRSLTCSDVFIFSADWPFESIPPFVVGRRWIDYGFNAMAVKYHHPLIDVSMWAPHIHQGFNSYREKVTMAATEDYYWNRKYFRALGKATLRSANWMLCRNAKALRRKCS</sequence>